<evidence type="ECO:0000313" key="4">
    <source>
        <dbReference type="Proteomes" id="UP000565521"/>
    </source>
</evidence>
<feature type="region of interest" description="Disordered" evidence="1">
    <location>
        <begin position="24"/>
        <end position="105"/>
    </location>
</feature>
<evidence type="ECO:0000256" key="1">
    <source>
        <dbReference type="SAM" id="MobiDB-lite"/>
    </source>
</evidence>
<dbReference type="AlphaFoldDB" id="A0A7Y7PRZ3"/>
<comment type="caution">
    <text evidence="3">The sequence shown here is derived from an EMBL/GenBank/DDBJ whole genome shotgun (WGS) entry which is preliminary data.</text>
</comment>
<evidence type="ECO:0000313" key="3">
    <source>
        <dbReference type="EMBL" id="NVO32749.1"/>
    </source>
</evidence>
<proteinExistence type="predicted"/>
<keyword evidence="4" id="KW-1185">Reference proteome</keyword>
<dbReference type="EMBL" id="JABKAU010000036">
    <property type="protein sequence ID" value="NVO32749.1"/>
    <property type="molecule type" value="Genomic_DNA"/>
</dbReference>
<sequence length="105" mass="10983">MNRTYSLCLMAALTLGLTTACDYDKGPGKEPQFTQDFTKGQEATAADTDLDSISQSQDAYTPIGKGSAADQKMAPDSALGASPSTSPTSSMPQSNPEVKATTREN</sequence>
<name>A0A7Y7PRZ3_9BACT</name>
<protein>
    <submittedName>
        <fullName evidence="3">Uncharacterized protein</fullName>
    </submittedName>
</protein>
<organism evidence="3 4">
    <name type="scientific">Hymenobacter lapidiphilus</name>
    <dbReference type="NCBI Taxonomy" id="2608003"/>
    <lineage>
        <taxon>Bacteria</taxon>
        <taxon>Pseudomonadati</taxon>
        <taxon>Bacteroidota</taxon>
        <taxon>Cytophagia</taxon>
        <taxon>Cytophagales</taxon>
        <taxon>Hymenobacteraceae</taxon>
        <taxon>Hymenobacter</taxon>
    </lineage>
</organism>
<feature type="signal peptide" evidence="2">
    <location>
        <begin position="1"/>
        <end position="20"/>
    </location>
</feature>
<gene>
    <name evidence="3" type="ORF">HW554_16155</name>
</gene>
<accession>A0A7Y7PRZ3</accession>
<dbReference type="Proteomes" id="UP000565521">
    <property type="component" value="Unassembled WGS sequence"/>
</dbReference>
<keyword evidence="2" id="KW-0732">Signal</keyword>
<dbReference type="RefSeq" id="WP_176909617.1">
    <property type="nucleotide sequence ID" value="NZ_JABKAU010000036.1"/>
</dbReference>
<evidence type="ECO:0000256" key="2">
    <source>
        <dbReference type="SAM" id="SignalP"/>
    </source>
</evidence>
<feature type="chain" id="PRO_5031236563" evidence="2">
    <location>
        <begin position="21"/>
        <end position="105"/>
    </location>
</feature>
<reference evidence="3 4" key="1">
    <citation type="submission" date="2020-05" db="EMBL/GenBank/DDBJ databases">
        <title>Hymenobacter terrestris sp. nov. and Hymenobacter lapidiphilus sp. nov., isolated from regoliths in Antarctica.</title>
        <authorList>
            <person name="Sedlacek I."/>
            <person name="Pantucek R."/>
            <person name="Zeman M."/>
            <person name="Holochova P."/>
            <person name="Kralova S."/>
            <person name="Stankova E."/>
            <person name="Sedo O."/>
            <person name="Micenkova L."/>
            <person name="Svec P."/>
            <person name="Gupta V."/>
            <person name="Sood U."/>
            <person name="Korpole U.S."/>
            <person name="Lal R."/>
        </authorList>
    </citation>
    <scope>NUCLEOTIDE SEQUENCE [LARGE SCALE GENOMIC DNA]</scope>
    <source>
        <strain evidence="3 4">P5342</strain>
    </source>
</reference>
<dbReference type="PROSITE" id="PS51257">
    <property type="entry name" value="PROKAR_LIPOPROTEIN"/>
    <property type="match status" value="1"/>
</dbReference>